<accession>A0A1W0CTE6</accession>
<proteinExistence type="predicted"/>
<feature type="region of interest" description="Disordered" evidence="1">
    <location>
        <begin position="1"/>
        <end position="33"/>
    </location>
</feature>
<dbReference type="EMBL" id="MUKV01000017">
    <property type="protein sequence ID" value="OQS38040.1"/>
    <property type="molecule type" value="Genomic_DNA"/>
</dbReference>
<reference evidence="2 3" key="1">
    <citation type="submission" date="2017-02" db="EMBL/GenBank/DDBJ databases">
        <title>Chromobacterium haemolyticum H5244.</title>
        <authorList>
            <person name="Gulvik C.A."/>
        </authorList>
    </citation>
    <scope>NUCLEOTIDE SEQUENCE [LARGE SCALE GENOMIC DNA]</scope>
    <source>
        <strain evidence="2 3">H5244</strain>
    </source>
</reference>
<name>A0A1W0CTE6_9NEIS</name>
<comment type="caution">
    <text evidence="2">The sequence shown here is derived from an EMBL/GenBank/DDBJ whole genome shotgun (WGS) entry which is preliminary data.</text>
</comment>
<dbReference type="RefSeq" id="WP_081555845.1">
    <property type="nucleotide sequence ID" value="NZ_LXRL01000026.1"/>
</dbReference>
<sequence length="99" mass="11254">MNTEPLQEKSDVTTKKRGRPTTGLAMSGAERQRKYRANTVTVTLNDKEWAHLTNMLEQALKADPARYGEPDFELARKIYRAAIKGNPPPDCFHKPEAKR</sequence>
<feature type="compositionally biased region" description="Basic and acidic residues" evidence="1">
    <location>
        <begin position="1"/>
        <end position="14"/>
    </location>
</feature>
<evidence type="ECO:0000313" key="3">
    <source>
        <dbReference type="Proteomes" id="UP000192721"/>
    </source>
</evidence>
<organism evidence="2 3">
    <name type="scientific">Chromobacterium haemolyticum</name>
    <dbReference type="NCBI Taxonomy" id="394935"/>
    <lineage>
        <taxon>Bacteria</taxon>
        <taxon>Pseudomonadati</taxon>
        <taxon>Pseudomonadota</taxon>
        <taxon>Betaproteobacteria</taxon>
        <taxon>Neisseriales</taxon>
        <taxon>Chromobacteriaceae</taxon>
        <taxon>Chromobacterium</taxon>
    </lineage>
</organism>
<gene>
    <name evidence="2" type="ORF">B0T45_13625</name>
</gene>
<dbReference type="Proteomes" id="UP000192721">
    <property type="component" value="Unassembled WGS sequence"/>
</dbReference>
<evidence type="ECO:0000256" key="1">
    <source>
        <dbReference type="SAM" id="MobiDB-lite"/>
    </source>
</evidence>
<protein>
    <submittedName>
        <fullName evidence="2">Uncharacterized protein</fullName>
    </submittedName>
</protein>
<dbReference type="AlphaFoldDB" id="A0A1W0CTE6"/>
<evidence type="ECO:0000313" key="2">
    <source>
        <dbReference type="EMBL" id="OQS38040.1"/>
    </source>
</evidence>